<protein>
    <recommendedName>
        <fullName evidence="4">Pseudouridine synthase</fullName>
        <ecNumber evidence="4">5.4.99.-</ecNumber>
    </recommendedName>
</protein>
<comment type="caution">
    <text evidence="6">The sequence shown here is derived from an EMBL/GenBank/DDBJ whole genome shotgun (WGS) entry which is preliminary data.</text>
</comment>
<dbReference type="GO" id="GO:0000455">
    <property type="term" value="P:enzyme-directed rRNA pseudouridine synthesis"/>
    <property type="evidence" value="ECO:0007669"/>
    <property type="project" value="UniProtKB-ARBA"/>
</dbReference>
<dbReference type="InterPro" id="IPR018496">
    <property type="entry name" value="PsdUridine_synth_RsuA/RluB_CS"/>
</dbReference>
<dbReference type="PANTHER" id="PTHR47683:SF2">
    <property type="entry name" value="RNA-BINDING S4 DOMAIN-CONTAINING PROTEIN"/>
    <property type="match status" value="1"/>
</dbReference>
<dbReference type="EC" id="5.4.99.-" evidence="4"/>
<dbReference type="Pfam" id="PF01479">
    <property type="entry name" value="S4"/>
    <property type="match status" value="1"/>
</dbReference>
<organism evidence="6 7">
    <name type="scientific">Candidatus Spyradenecus faecavium</name>
    <dbReference type="NCBI Taxonomy" id="2840947"/>
    <lineage>
        <taxon>Bacteria</taxon>
        <taxon>Pseudomonadati</taxon>
        <taxon>Lentisphaerota</taxon>
        <taxon>Lentisphaeria</taxon>
        <taxon>Lentisphaerales</taxon>
        <taxon>Lentisphaeraceae</taxon>
        <taxon>Lentisphaeraceae incertae sedis</taxon>
        <taxon>Candidatus Spyradenecus</taxon>
    </lineage>
</organism>
<dbReference type="Pfam" id="PF00849">
    <property type="entry name" value="PseudoU_synth_2"/>
    <property type="match status" value="1"/>
</dbReference>
<dbReference type="CDD" id="cd00165">
    <property type="entry name" value="S4"/>
    <property type="match status" value="1"/>
</dbReference>
<dbReference type="GO" id="GO:0003723">
    <property type="term" value="F:RNA binding"/>
    <property type="evidence" value="ECO:0007669"/>
    <property type="project" value="UniProtKB-KW"/>
</dbReference>
<dbReference type="InterPro" id="IPR020103">
    <property type="entry name" value="PsdUridine_synth_cat_dom_sf"/>
</dbReference>
<evidence type="ECO:0000256" key="2">
    <source>
        <dbReference type="ARBA" id="ARBA00023235"/>
    </source>
</evidence>
<name>A0A9D1T3N2_9BACT</name>
<evidence type="ECO:0000259" key="5">
    <source>
        <dbReference type="SMART" id="SM00363"/>
    </source>
</evidence>
<dbReference type="InterPro" id="IPR050343">
    <property type="entry name" value="RsuA_PseudoU_synthase"/>
</dbReference>
<dbReference type="SUPFAM" id="SSF55174">
    <property type="entry name" value="Alpha-L RNA-binding motif"/>
    <property type="match status" value="1"/>
</dbReference>
<dbReference type="InterPro" id="IPR002942">
    <property type="entry name" value="S4_RNA-bd"/>
</dbReference>
<sequence length="235" mass="26118">MELERLQNLLARRGVASRRGAADLIRAGRVRVDGLTVAEPGARVAESARIEVDGRLLRVAEEPHRTFLYNKPVGEVCSTDGQGARSVLEAFRGVGLRLVPVGRLDKESEGLLLVSNDGALIQRLTHPRFGHSKTYEVEVNAVPTEAQLRILRGPMTLEGYRIRPVRVEALGGRRLRFILTEGRHRQIRLMCEQARLRVTRLRRVALGTLRLGALPPGRWRALTPAELAALQSPVE</sequence>
<dbReference type="PANTHER" id="PTHR47683">
    <property type="entry name" value="PSEUDOURIDINE SYNTHASE FAMILY PROTEIN-RELATED"/>
    <property type="match status" value="1"/>
</dbReference>
<evidence type="ECO:0000313" key="7">
    <source>
        <dbReference type="Proteomes" id="UP000886845"/>
    </source>
</evidence>
<dbReference type="Gene3D" id="3.30.70.580">
    <property type="entry name" value="Pseudouridine synthase I, catalytic domain, N-terminal subdomain"/>
    <property type="match status" value="1"/>
</dbReference>
<dbReference type="InterPro" id="IPR036986">
    <property type="entry name" value="S4_RNA-bd_sf"/>
</dbReference>
<dbReference type="SUPFAM" id="SSF55120">
    <property type="entry name" value="Pseudouridine synthase"/>
    <property type="match status" value="1"/>
</dbReference>
<keyword evidence="2 4" id="KW-0413">Isomerase</keyword>
<dbReference type="PROSITE" id="PS50889">
    <property type="entry name" value="S4"/>
    <property type="match status" value="1"/>
</dbReference>
<dbReference type="AlphaFoldDB" id="A0A9D1T3N2"/>
<dbReference type="InterPro" id="IPR006145">
    <property type="entry name" value="PsdUridine_synth_RsuA/RluA"/>
</dbReference>
<dbReference type="InterPro" id="IPR042092">
    <property type="entry name" value="PsdUridine_s_RsuA/RluB/E/F_cat"/>
</dbReference>
<dbReference type="NCBIfam" id="TIGR00093">
    <property type="entry name" value="pseudouridine synthase"/>
    <property type="match status" value="1"/>
</dbReference>
<dbReference type="InterPro" id="IPR000748">
    <property type="entry name" value="PsdUridine_synth_RsuA/RluB/E/F"/>
</dbReference>
<dbReference type="EMBL" id="DVOR01000163">
    <property type="protein sequence ID" value="HIV09478.1"/>
    <property type="molecule type" value="Genomic_DNA"/>
</dbReference>
<dbReference type="PROSITE" id="PS01149">
    <property type="entry name" value="PSI_RSU"/>
    <property type="match status" value="1"/>
</dbReference>
<evidence type="ECO:0000256" key="3">
    <source>
        <dbReference type="PROSITE-ProRule" id="PRU00182"/>
    </source>
</evidence>
<evidence type="ECO:0000313" key="6">
    <source>
        <dbReference type="EMBL" id="HIV09478.1"/>
    </source>
</evidence>
<dbReference type="Gene3D" id="3.10.290.10">
    <property type="entry name" value="RNA-binding S4 domain"/>
    <property type="match status" value="1"/>
</dbReference>
<dbReference type="InterPro" id="IPR020094">
    <property type="entry name" value="TruA/RsuA/RluB/E/F_N"/>
</dbReference>
<keyword evidence="3" id="KW-0694">RNA-binding</keyword>
<evidence type="ECO:0000256" key="1">
    <source>
        <dbReference type="ARBA" id="ARBA00008348"/>
    </source>
</evidence>
<dbReference type="SMART" id="SM00363">
    <property type="entry name" value="S4"/>
    <property type="match status" value="1"/>
</dbReference>
<dbReference type="Proteomes" id="UP000886845">
    <property type="component" value="Unassembled WGS sequence"/>
</dbReference>
<comment type="similarity">
    <text evidence="1 4">Belongs to the pseudouridine synthase RsuA family.</text>
</comment>
<reference evidence="6" key="2">
    <citation type="journal article" date="2021" name="PeerJ">
        <title>Extensive microbial diversity within the chicken gut microbiome revealed by metagenomics and culture.</title>
        <authorList>
            <person name="Gilroy R."/>
            <person name="Ravi A."/>
            <person name="Getino M."/>
            <person name="Pursley I."/>
            <person name="Horton D.L."/>
            <person name="Alikhan N.F."/>
            <person name="Baker D."/>
            <person name="Gharbi K."/>
            <person name="Hall N."/>
            <person name="Watson M."/>
            <person name="Adriaenssens E.M."/>
            <person name="Foster-Nyarko E."/>
            <person name="Jarju S."/>
            <person name="Secka A."/>
            <person name="Antonio M."/>
            <person name="Oren A."/>
            <person name="Chaudhuri R.R."/>
            <person name="La Ragione R."/>
            <person name="Hildebrand F."/>
            <person name="Pallen M.J."/>
        </authorList>
    </citation>
    <scope>NUCLEOTIDE SEQUENCE</scope>
    <source>
        <strain evidence="6">35461</strain>
    </source>
</reference>
<evidence type="ECO:0000256" key="4">
    <source>
        <dbReference type="RuleBase" id="RU003887"/>
    </source>
</evidence>
<accession>A0A9D1T3N2</accession>
<feature type="domain" description="RNA-binding S4" evidence="5">
    <location>
        <begin position="4"/>
        <end position="61"/>
    </location>
</feature>
<proteinExistence type="inferred from homology"/>
<gene>
    <name evidence="6" type="ORF">IAC79_05130</name>
</gene>
<dbReference type="GO" id="GO:0120159">
    <property type="term" value="F:rRNA pseudouridine synthase activity"/>
    <property type="evidence" value="ECO:0007669"/>
    <property type="project" value="UniProtKB-ARBA"/>
</dbReference>
<dbReference type="Gene3D" id="3.30.70.1560">
    <property type="entry name" value="Alpha-L RNA-binding motif"/>
    <property type="match status" value="1"/>
</dbReference>
<reference evidence="6" key="1">
    <citation type="submission" date="2020-10" db="EMBL/GenBank/DDBJ databases">
        <authorList>
            <person name="Gilroy R."/>
        </authorList>
    </citation>
    <scope>NUCLEOTIDE SEQUENCE</scope>
    <source>
        <strain evidence="6">35461</strain>
    </source>
</reference>